<name>A0A1A9I119_9BACT</name>
<evidence type="ECO:0008006" key="3">
    <source>
        <dbReference type="Google" id="ProtNLM"/>
    </source>
</evidence>
<dbReference type="InterPro" id="IPR024364">
    <property type="entry name" value="Baseplate_phage_T4-like"/>
</dbReference>
<accession>A0A1A9I119</accession>
<evidence type="ECO:0000313" key="1">
    <source>
        <dbReference type="EMBL" id="ANH80382.1"/>
    </source>
</evidence>
<protein>
    <recommendedName>
        <fullName evidence="3">Phage baseplate protein</fullName>
    </recommendedName>
</protein>
<dbReference type="KEGG" id="nia:A8C56_04755"/>
<keyword evidence="2" id="KW-1185">Reference proteome</keyword>
<organism evidence="1 2">
    <name type="scientific">Niabella ginsenosidivorans</name>
    <dbReference type="NCBI Taxonomy" id="1176587"/>
    <lineage>
        <taxon>Bacteria</taxon>
        <taxon>Pseudomonadati</taxon>
        <taxon>Bacteroidota</taxon>
        <taxon>Chitinophagia</taxon>
        <taxon>Chitinophagales</taxon>
        <taxon>Chitinophagaceae</taxon>
        <taxon>Niabella</taxon>
    </lineage>
</organism>
<dbReference type="Pfam" id="PF12322">
    <property type="entry name" value="T4_baseplate"/>
    <property type="match status" value="1"/>
</dbReference>
<dbReference type="AlphaFoldDB" id="A0A1A9I119"/>
<dbReference type="EMBL" id="CP015772">
    <property type="protein sequence ID" value="ANH80382.1"/>
    <property type="molecule type" value="Genomic_DNA"/>
</dbReference>
<reference evidence="1 2" key="1">
    <citation type="submission" date="2016-05" db="EMBL/GenBank/DDBJ databases">
        <title>Niabella ginsenosidivorans BS26 whole genome sequencing.</title>
        <authorList>
            <person name="Im W.T."/>
            <person name="Siddiqi M.Z."/>
        </authorList>
    </citation>
    <scope>NUCLEOTIDE SEQUENCE [LARGE SCALE GENOMIC DNA]</scope>
    <source>
        <strain evidence="1 2">BS26</strain>
    </source>
</reference>
<gene>
    <name evidence="1" type="ORF">A8C56_04755</name>
</gene>
<dbReference type="STRING" id="1176587.A8C56_04755"/>
<sequence length="243" mass="27886">MELLSTPRLLNLWETCLPLSPVRRSRLLLTVAFPNDDIGGLSVGQCNGRLLRLRQQLFGNRLPSLARCPACSQTAEWEQDLLNFQLETVLGNKTAEQRDITLDEYTVHFRLPGIADMEVLETIIAAGEKQQHLLKQCVLNAYKKEEVCPVNELPQTVIQEMEAQMAATDPLADIRVLLSCPACSNSWEAVFDIQSYLWKELNAWARSLFKEIYTLAKYFGWGETEILEMSHQRRRLYLKMIWG</sequence>
<proteinExistence type="predicted"/>
<evidence type="ECO:0000313" key="2">
    <source>
        <dbReference type="Proteomes" id="UP000077667"/>
    </source>
</evidence>
<dbReference type="Proteomes" id="UP000077667">
    <property type="component" value="Chromosome"/>
</dbReference>